<comment type="caution">
    <text evidence="2">The sequence shown here is derived from an EMBL/GenBank/DDBJ whole genome shotgun (WGS) entry which is preliminary data.</text>
</comment>
<protein>
    <submittedName>
        <fullName evidence="2">SgcJ/EcaC family oxidoreductase</fullName>
    </submittedName>
</protein>
<dbReference type="NCBIfam" id="TIGR02246">
    <property type="entry name" value="SgcJ/EcaC family oxidoreductase"/>
    <property type="match status" value="1"/>
</dbReference>
<gene>
    <name evidence="2" type="ORF">JMJ56_21740</name>
</gene>
<evidence type="ECO:0000313" key="2">
    <source>
        <dbReference type="EMBL" id="MBL6080645.1"/>
    </source>
</evidence>
<evidence type="ECO:0000313" key="3">
    <source>
        <dbReference type="Proteomes" id="UP000660885"/>
    </source>
</evidence>
<dbReference type="EMBL" id="JAETWB010000015">
    <property type="protein sequence ID" value="MBL6080645.1"/>
    <property type="molecule type" value="Genomic_DNA"/>
</dbReference>
<dbReference type="Gene3D" id="3.10.450.50">
    <property type="match status" value="1"/>
</dbReference>
<dbReference type="InterPro" id="IPR011944">
    <property type="entry name" value="Steroid_delta5-4_isomerase"/>
</dbReference>
<dbReference type="InterPro" id="IPR027843">
    <property type="entry name" value="DUF4440"/>
</dbReference>
<name>A0ABS1U7I4_9PROT</name>
<dbReference type="Proteomes" id="UP000660885">
    <property type="component" value="Unassembled WGS sequence"/>
</dbReference>
<dbReference type="Pfam" id="PF14534">
    <property type="entry name" value="DUF4440"/>
    <property type="match status" value="1"/>
</dbReference>
<dbReference type="RefSeq" id="WP_202833874.1">
    <property type="nucleotide sequence ID" value="NZ_JAETWB010000015.1"/>
</dbReference>
<accession>A0ABS1U7I4</accession>
<evidence type="ECO:0000259" key="1">
    <source>
        <dbReference type="Pfam" id="PF14534"/>
    </source>
</evidence>
<reference evidence="2 3" key="1">
    <citation type="submission" date="2021-01" db="EMBL/GenBank/DDBJ databases">
        <title>Belnapia mucosa sp. nov. and Belnapia arida sp. nov., isolated from the Tabernas Desert (Almeria, Spain).</title>
        <authorList>
            <person name="Molina-Menor E."/>
            <person name="Vidal-Verdu A."/>
            <person name="Calonge A."/>
            <person name="Satari L."/>
            <person name="Pereto J."/>
            <person name="Porcar M."/>
        </authorList>
    </citation>
    <scope>NUCLEOTIDE SEQUENCE [LARGE SCALE GENOMIC DNA]</scope>
    <source>
        <strain evidence="2 3">T18</strain>
    </source>
</reference>
<organism evidence="2 3">
    <name type="scientific">Belnapia arida</name>
    <dbReference type="NCBI Taxonomy" id="2804533"/>
    <lineage>
        <taxon>Bacteria</taxon>
        <taxon>Pseudomonadati</taxon>
        <taxon>Pseudomonadota</taxon>
        <taxon>Alphaproteobacteria</taxon>
        <taxon>Acetobacterales</taxon>
        <taxon>Roseomonadaceae</taxon>
        <taxon>Belnapia</taxon>
    </lineage>
</organism>
<sequence>MTQDDKDEEAIRRIVAEMTDTFNRHDAKAATRMYAPDADFVSARGEAATGLRKIEEKLAAIFAMRAGGAVLTTLDVKVRFVRPDVALAHVLNELGGLVAPDGKKLPAHRELSIRVFVKDNGAWRVAAFHNTMQRPFEAPAQKG</sequence>
<dbReference type="SUPFAM" id="SSF54427">
    <property type="entry name" value="NTF2-like"/>
    <property type="match status" value="1"/>
</dbReference>
<dbReference type="InterPro" id="IPR032710">
    <property type="entry name" value="NTF2-like_dom_sf"/>
</dbReference>
<proteinExistence type="predicted"/>
<feature type="domain" description="DUF4440" evidence="1">
    <location>
        <begin position="11"/>
        <end position="125"/>
    </location>
</feature>
<keyword evidence="3" id="KW-1185">Reference proteome</keyword>